<keyword evidence="3" id="KW-0106">Calcium</keyword>
<feature type="modified residue" description="2',4',5'-topaquinone" evidence="6">
    <location>
        <position position="4"/>
    </location>
</feature>
<dbReference type="RefSeq" id="XP_012892941.1">
    <property type="nucleotide sequence ID" value="XM_013037487.1"/>
</dbReference>
<name>A0A1S3GVX4_DIPOR</name>
<accession>A0A1S3GVX4</accession>
<evidence type="ECO:0000256" key="5">
    <source>
        <dbReference type="ARBA" id="ARBA00023180"/>
    </source>
</evidence>
<protein>
    <recommendedName>
        <fullName evidence="7">Amine oxidase</fullName>
        <ecNumber evidence="7">1.4.3.-</ecNumber>
    </recommendedName>
</protein>
<evidence type="ECO:0000256" key="1">
    <source>
        <dbReference type="ARBA" id="ARBA00001913"/>
    </source>
</evidence>
<reference evidence="10 11" key="1">
    <citation type="submission" date="2025-04" db="UniProtKB">
        <authorList>
            <consortium name="RefSeq"/>
        </authorList>
    </citation>
    <scope>IDENTIFICATION</scope>
    <source>
        <tissue evidence="10 11">Kidney</tissue>
    </source>
</reference>
<keyword evidence="9" id="KW-1185">Reference proteome</keyword>
<dbReference type="EC" id="1.4.3.-" evidence="7"/>
<dbReference type="InterPro" id="IPR015798">
    <property type="entry name" value="Cu_amine_oxidase_C"/>
</dbReference>
<dbReference type="GO" id="GO:0005794">
    <property type="term" value="C:Golgi apparatus"/>
    <property type="evidence" value="ECO:0007669"/>
    <property type="project" value="TreeGrafter"/>
</dbReference>
<comment type="cofactor">
    <cofactor evidence="2">
        <name>Cu(2+)</name>
        <dbReference type="ChEBI" id="CHEBI:29036"/>
    </cofactor>
</comment>
<comment type="cofactor">
    <cofactor evidence="7">
        <name>Cu cation</name>
        <dbReference type="ChEBI" id="CHEBI:23378"/>
    </cofactor>
    <text evidence="7">Contains 1 topaquinone per subunit.</text>
</comment>
<sequence>MLNYDYVWDMIFHPNGAIEVKVHTTGYISSVFLFGDALKYGNRVGEHTLGTVHTHSVHFKVDLDVAGLENWVWAEDMAFVPTAVPWNPEYQIQRLQVTRKLLETEEQAAFPMG</sequence>
<dbReference type="AlphaFoldDB" id="A0A1S3GVX4"/>
<gene>
    <name evidence="11" type="primary">LOC106002638</name>
    <name evidence="10" type="synonym">LOC106002409</name>
</gene>
<dbReference type="SUPFAM" id="SSF49998">
    <property type="entry name" value="Amine oxidase catalytic domain"/>
    <property type="match status" value="1"/>
</dbReference>
<comment type="similarity">
    <text evidence="7">Belongs to the copper/topaquinone oxidase family.</text>
</comment>
<evidence type="ECO:0000256" key="6">
    <source>
        <dbReference type="PIRSR" id="PIRSR600269-51"/>
    </source>
</evidence>
<dbReference type="KEGG" id="dord:106002409"/>
<dbReference type="GO" id="GO:0005886">
    <property type="term" value="C:plasma membrane"/>
    <property type="evidence" value="ECO:0007669"/>
    <property type="project" value="TreeGrafter"/>
</dbReference>
<evidence type="ECO:0000256" key="3">
    <source>
        <dbReference type="ARBA" id="ARBA00022837"/>
    </source>
</evidence>
<comment type="cofactor">
    <cofactor evidence="1">
        <name>Ca(2+)</name>
        <dbReference type="ChEBI" id="CHEBI:29108"/>
    </cofactor>
</comment>
<dbReference type="GO" id="GO:0005507">
    <property type="term" value="F:copper ion binding"/>
    <property type="evidence" value="ECO:0007669"/>
    <property type="project" value="InterPro"/>
</dbReference>
<dbReference type="GO" id="GO:0005783">
    <property type="term" value="C:endoplasmic reticulum"/>
    <property type="evidence" value="ECO:0007669"/>
    <property type="project" value="TreeGrafter"/>
</dbReference>
<dbReference type="KEGG" id="dord:106002638"/>
<dbReference type="GO" id="GO:0008131">
    <property type="term" value="F:primary methylamine oxidase activity"/>
    <property type="evidence" value="ECO:0007669"/>
    <property type="project" value="InterPro"/>
</dbReference>
<dbReference type="GO" id="GO:0005769">
    <property type="term" value="C:early endosome"/>
    <property type="evidence" value="ECO:0007669"/>
    <property type="project" value="TreeGrafter"/>
</dbReference>
<dbReference type="Proteomes" id="UP000081671">
    <property type="component" value="Unplaced"/>
</dbReference>
<keyword evidence="5" id="KW-0325">Glycoprotein</keyword>
<dbReference type="PANTHER" id="PTHR10638">
    <property type="entry name" value="COPPER AMINE OXIDASE"/>
    <property type="match status" value="1"/>
</dbReference>
<evidence type="ECO:0000256" key="7">
    <source>
        <dbReference type="RuleBase" id="RU000672"/>
    </source>
</evidence>
<dbReference type="InterPro" id="IPR000269">
    <property type="entry name" value="Cu_amine_oxidase"/>
</dbReference>
<comment type="PTM">
    <text evidence="6 7">Topaquinone (TPQ) is generated by copper-dependent autoxidation of a specific tyrosyl residue.</text>
</comment>
<dbReference type="OrthoDB" id="9781862at2759"/>
<evidence type="ECO:0000256" key="2">
    <source>
        <dbReference type="ARBA" id="ARBA00001973"/>
    </source>
</evidence>
<keyword evidence="7" id="KW-0186">Copper</keyword>
<dbReference type="RefSeq" id="XP_012892746.1">
    <property type="nucleotide sequence ID" value="XM_013037292.1"/>
</dbReference>
<dbReference type="GO" id="GO:0048038">
    <property type="term" value="F:quinone binding"/>
    <property type="evidence" value="ECO:0007669"/>
    <property type="project" value="InterPro"/>
</dbReference>
<feature type="domain" description="Copper amine oxidase catalytic" evidence="8">
    <location>
        <begin position="2"/>
        <end position="111"/>
    </location>
</feature>
<keyword evidence="6 7" id="KW-0801">TPQ</keyword>
<evidence type="ECO:0000313" key="9">
    <source>
        <dbReference type="Proteomes" id="UP000081671"/>
    </source>
</evidence>
<evidence type="ECO:0000259" key="8">
    <source>
        <dbReference type="Pfam" id="PF01179"/>
    </source>
</evidence>
<keyword evidence="4" id="KW-1015">Disulfide bond</keyword>
<evidence type="ECO:0000256" key="4">
    <source>
        <dbReference type="ARBA" id="ARBA00023157"/>
    </source>
</evidence>
<feature type="non-terminal residue" evidence="11">
    <location>
        <position position="113"/>
    </location>
</feature>
<organism evidence="9 11">
    <name type="scientific">Dipodomys ordii</name>
    <name type="common">Ord's kangaroo rat</name>
    <dbReference type="NCBI Taxonomy" id="10020"/>
    <lineage>
        <taxon>Eukaryota</taxon>
        <taxon>Metazoa</taxon>
        <taxon>Chordata</taxon>
        <taxon>Craniata</taxon>
        <taxon>Vertebrata</taxon>
        <taxon>Euteleostomi</taxon>
        <taxon>Mammalia</taxon>
        <taxon>Eutheria</taxon>
        <taxon>Euarchontoglires</taxon>
        <taxon>Glires</taxon>
        <taxon>Rodentia</taxon>
        <taxon>Castorimorpha</taxon>
        <taxon>Heteromyidae</taxon>
        <taxon>Dipodomyinae</taxon>
        <taxon>Dipodomys</taxon>
    </lineage>
</organism>
<dbReference type="Gene3D" id="2.70.98.20">
    <property type="entry name" value="Copper amine oxidase, catalytic domain"/>
    <property type="match status" value="1"/>
</dbReference>
<dbReference type="GO" id="GO:0046677">
    <property type="term" value="P:response to antibiotic"/>
    <property type="evidence" value="ECO:0007669"/>
    <property type="project" value="TreeGrafter"/>
</dbReference>
<dbReference type="InterPro" id="IPR036460">
    <property type="entry name" value="Cu_amine_oxidase_C_sf"/>
</dbReference>
<dbReference type="GeneID" id="106002638"/>
<keyword evidence="7" id="KW-0560">Oxidoreductase</keyword>
<dbReference type="PANTHER" id="PTHR10638:SF23">
    <property type="entry name" value="MEMBRANE PRIMARY AMINE OXIDASE"/>
    <property type="match status" value="1"/>
</dbReference>
<dbReference type="GO" id="GO:0009308">
    <property type="term" value="P:amine metabolic process"/>
    <property type="evidence" value="ECO:0007669"/>
    <property type="project" value="UniProtKB-UniRule"/>
</dbReference>
<dbReference type="GeneID" id="106002409"/>
<evidence type="ECO:0000313" key="11">
    <source>
        <dbReference type="RefSeq" id="XP_012892941.1"/>
    </source>
</evidence>
<proteinExistence type="inferred from homology"/>
<keyword evidence="7" id="KW-0479">Metal-binding</keyword>
<dbReference type="Pfam" id="PF01179">
    <property type="entry name" value="Cu_amine_oxid"/>
    <property type="match status" value="1"/>
</dbReference>
<evidence type="ECO:0000313" key="10">
    <source>
        <dbReference type="RefSeq" id="XP_012892746.1"/>
    </source>
</evidence>